<dbReference type="GO" id="GO:0004020">
    <property type="term" value="F:adenylylsulfate kinase activity"/>
    <property type="evidence" value="ECO:0007669"/>
    <property type="project" value="UniProtKB-UniRule"/>
</dbReference>
<dbReference type="HAMAP" id="MF_00065">
    <property type="entry name" value="Adenylyl_sulf_kinase"/>
    <property type="match status" value="1"/>
</dbReference>
<dbReference type="InterPro" id="IPR050512">
    <property type="entry name" value="Sulf_AdTrans/APS_kinase"/>
</dbReference>
<evidence type="ECO:0000256" key="6">
    <source>
        <dbReference type="HAMAP-Rule" id="MF_00065"/>
    </source>
</evidence>
<dbReference type="NCBIfam" id="NF002059">
    <property type="entry name" value="PRK00889.1"/>
    <property type="match status" value="1"/>
</dbReference>
<dbReference type="GO" id="GO:0005524">
    <property type="term" value="F:ATP binding"/>
    <property type="evidence" value="ECO:0007669"/>
    <property type="project" value="UniProtKB-UniRule"/>
</dbReference>
<dbReference type="SUPFAM" id="SSF52540">
    <property type="entry name" value="P-loop containing nucleoside triphosphate hydrolases"/>
    <property type="match status" value="1"/>
</dbReference>
<keyword evidence="4 6" id="KW-0547">Nucleotide-binding</keyword>
<name>A0A1V9GDI5_9BACT</name>
<dbReference type="CDD" id="cd02027">
    <property type="entry name" value="APSK"/>
    <property type="match status" value="1"/>
</dbReference>
<feature type="binding site" evidence="6">
    <location>
        <begin position="11"/>
        <end position="18"/>
    </location>
    <ligand>
        <name>ATP</name>
        <dbReference type="ChEBI" id="CHEBI:30616"/>
    </ligand>
</feature>
<feature type="domain" description="APS kinase" evidence="8">
    <location>
        <begin position="3"/>
        <end position="150"/>
    </location>
</feature>
<sequence>MRKGFTIWLTGYSGSGKTSIATELYRKLIERTIPCEILDGDVIRQHLSQGLTFSKEDRCENIMRIGYVAQILSKHGVGVIVSAISPYKSARDMVREKIHSFVEVYVNCSIEECERRDVKGLYKKAKTGEIKNFTGISDPYEEPVDPEVTCYTETESIDESVAKILACLEALHLIGHIKTGITG</sequence>
<dbReference type="GO" id="GO:0004781">
    <property type="term" value="F:sulfate adenylyltransferase (ATP) activity"/>
    <property type="evidence" value="ECO:0007669"/>
    <property type="project" value="TreeGrafter"/>
</dbReference>
<dbReference type="InterPro" id="IPR027417">
    <property type="entry name" value="P-loop_NTPase"/>
</dbReference>
<dbReference type="PANTHER" id="PTHR42700:SF1">
    <property type="entry name" value="SULFATE ADENYLYLTRANSFERASE"/>
    <property type="match status" value="1"/>
</dbReference>
<dbReference type="InterPro" id="IPR002891">
    <property type="entry name" value="APS"/>
</dbReference>
<dbReference type="GO" id="GO:0070814">
    <property type="term" value="P:hydrogen sulfide biosynthetic process"/>
    <property type="evidence" value="ECO:0007669"/>
    <property type="project" value="UniProtKB-UniRule"/>
</dbReference>
<dbReference type="PANTHER" id="PTHR42700">
    <property type="entry name" value="SULFATE ADENYLYLTRANSFERASE"/>
    <property type="match status" value="1"/>
</dbReference>
<dbReference type="GO" id="GO:0005737">
    <property type="term" value="C:cytoplasm"/>
    <property type="evidence" value="ECO:0007669"/>
    <property type="project" value="TreeGrafter"/>
</dbReference>
<keyword evidence="3 6" id="KW-0808">Transferase</keyword>
<evidence type="ECO:0000256" key="1">
    <source>
        <dbReference type="ARBA" id="ARBA00001823"/>
    </source>
</evidence>
<dbReference type="AlphaFoldDB" id="A0A1V9GDI5"/>
<proteinExistence type="inferred from homology"/>
<dbReference type="Proteomes" id="UP000192276">
    <property type="component" value="Unassembled WGS sequence"/>
</dbReference>
<dbReference type="GO" id="GO:0010134">
    <property type="term" value="P:sulfate assimilation via adenylyl sulfate reduction"/>
    <property type="evidence" value="ECO:0007669"/>
    <property type="project" value="TreeGrafter"/>
</dbReference>
<evidence type="ECO:0000256" key="4">
    <source>
        <dbReference type="ARBA" id="ARBA00022741"/>
    </source>
</evidence>
<organism evidence="9 10">
    <name type="scientific">Niastella populi</name>
    <dbReference type="NCBI Taxonomy" id="550983"/>
    <lineage>
        <taxon>Bacteria</taxon>
        <taxon>Pseudomonadati</taxon>
        <taxon>Bacteroidota</taxon>
        <taxon>Chitinophagia</taxon>
        <taxon>Chitinophagales</taxon>
        <taxon>Chitinophagaceae</taxon>
        <taxon>Niastella</taxon>
    </lineage>
</organism>
<comment type="pathway">
    <text evidence="6 7">Sulfur metabolism; hydrogen sulfide biosynthesis; sulfite from sulfate: step 2/3.</text>
</comment>
<evidence type="ECO:0000256" key="7">
    <source>
        <dbReference type="RuleBase" id="RU004347"/>
    </source>
</evidence>
<dbReference type="EMBL" id="LWBP01000001">
    <property type="protein sequence ID" value="OQP68650.1"/>
    <property type="molecule type" value="Genomic_DNA"/>
</dbReference>
<reference evidence="10" key="1">
    <citation type="submission" date="2016-04" db="EMBL/GenBank/DDBJ databases">
        <authorList>
            <person name="Chen L."/>
            <person name="Zhuang W."/>
            <person name="Wang G."/>
        </authorList>
    </citation>
    <scope>NUCLEOTIDE SEQUENCE [LARGE SCALE GENOMIC DNA]</scope>
    <source>
        <strain evidence="10">208</strain>
    </source>
</reference>
<keyword evidence="10" id="KW-1185">Reference proteome</keyword>
<dbReference type="EC" id="2.7.1.25" evidence="2 6"/>
<protein>
    <recommendedName>
        <fullName evidence="2 6">Adenylyl-sulfate kinase</fullName>
        <ecNumber evidence="2 6">2.7.1.25</ecNumber>
    </recommendedName>
    <alternativeName>
        <fullName evidence="6">APS kinase</fullName>
    </alternativeName>
    <alternativeName>
        <fullName evidence="6">ATP adenosine-5'-phosphosulfate 3'-phosphotransferase</fullName>
    </alternativeName>
    <alternativeName>
        <fullName evidence="6">Adenosine-5'-phosphosulfate kinase</fullName>
    </alternativeName>
</protein>
<dbReference type="STRING" id="550983.A4R26_02310"/>
<dbReference type="UniPathway" id="UPA00140">
    <property type="reaction ID" value="UER00205"/>
</dbReference>
<dbReference type="GO" id="GO:0019379">
    <property type="term" value="P:sulfate assimilation, phosphoadenylyl sulfate reduction by phosphoadenylyl-sulfate reductase (thioredoxin)"/>
    <property type="evidence" value="ECO:0007669"/>
    <property type="project" value="TreeGrafter"/>
</dbReference>
<dbReference type="NCBIfam" id="NF004041">
    <property type="entry name" value="PRK05541.1"/>
    <property type="match status" value="1"/>
</dbReference>
<evidence type="ECO:0000259" key="8">
    <source>
        <dbReference type="Pfam" id="PF01583"/>
    </source>
</evidence>
<comment type="caution">
    <text evidence="9">The sequence shown here is derived from an EMBL/GenBank/DDBJ whole genome shotgun (WGS) entry which is preliminary data.</text>
</comment>
<keyword evidence="5 6" id="KW-0067">ATP-binding</keyword>
<keyword evidence="6" id="KW-0597">Phosphoprotein</keyword>
<comment type="catalytic activity">
    <reaction evidence="1 6 7">
        <text>adenosine 5'-phosphosulfate + ATP = 3'-phosphoadenylyl sulfate + ADP + H(+)</text>
        <dbReference type="Rhea" id="RHEA:24152"/>
        <dbReference type="ChEBI" id="CHEBI:15378"/>
        <dbReference type="ChEBI" id="CHEBI:30616"/>
        <dbReference type="ChEBI" id="CHEBI:58243"/>
        <dbReference type="ChEBI" id="CHEBI:58339"/>
        <dbReference type="ChEBI" id="CHEBI:456216"/>
        <dbReference type="EC" id="2.7.1.25"/>
    </reaction>
</comment>
<dbReference type="Pfam" id="PF01583">
    <property type="entry name" value="APS_kinase"/>
    <property type="match status" value="1"/>
</dbReference>
<evidence type="ECO:0000313" key="10">
    <source>
        <dbReference type="Proteomes" id="UP000192276"/>
    </source>
</evidence>
<evidence type="ECO:0000313" key="9">
    <source>
        <dbReference type="EMBL" id="OQP68650.1"/>
    </source>
</evidence>
<feature type="active site" description="Phosphoserine intermediate" evidence="6">
    <location>
        <position position="85"/>
    </location>
</feature>
<evidence type="ECO:0000256" key="5">
    <source>
        <dbReference type="ARBA" id="ARBA00022840"/>
    </source>
</evidence>
<evidence type="ECO:0000256" key="3">
    <source>
        <dbReference type="ARBA" id="ARBA00022679"/>
    </source>
</evidence>
<gene>
    <name evidence="6" type="primary">cysC</name>
    <name evidence="9" type="ORF">A4R26_02310</name>
</gene>
<accession>A0A1V9GDI5</accession>
<dbReference type="NCBIfam" id="TIGR00455">
    <property type="entry name" value="apsK"/>
    <property type="match status" value="1"/>
</dbReference>
<comment type="function">
    <text evidence="6 7">Catalyzes the synthesis of activated sulfate.</text>
</comment>
<keyword evidence="6 7" id="KW-0418">Kinase</keyword>
<dbReference type="NCBIfam" id="NF003013">
    <property type="entry name" value="PRK03846.1"/>
    <property type="match status" value="1"/>
</dbReference>
<evidence type="ECO:0000256" key="2">
    <source>
        <dbReference type="ARBA" id="ARBA00012121"/>
    </source>
</evidence>
<dbReference type="Gene3D" id="3.40.50.300">
    <property type="entry name" value="P-loop containing nucleotide triphosphate hydrolases"/>
    <property type="match status" value="1"/>
</dbReference>
<dbReference type="InterPro" id="IPR059117">
    <property type="entry name" value="APS_kinase_dom"/>
</dbReference>
<comment type="similarity">
    <text evidence="6 7">Belongs to the APS kinase family.</text>
</comment>